<proteinExistence type="predicted"/>
<protein>
    <submittedName>
        <fullName evidence="1">Uncharacterized protein</fullName>
    </submittedName>
</protein>
<reference evidence="1 2" key="1">
    <citation type="journal article" date="2019" name="Sci. Rep.">
        <title>Orb-weaving spider Araneus ventricosus genome elucidates the spidroin gene catalogue.</title>
        <authorList>
            <person name="Kono N."/>
            <person name="Nakamura H."/>
            <person name="Ohtoshi R."/>
            <person name="Moran D.A.P."/>
            <person name="Shinohara A."/>
            <person name="Yoshida Y."/>
            <person name="Fujiwara M."/>
            <person name="Mori M."/>
            <person name="Tomita M."/>
            <person name="Arakawa K."/>
        </authorList>
    </citation>
    <scope>NUCLEOTIDE SEQUENCE [LARGE SCALE GENOMIC DNA]</scope>
</reference>
<keyword evidence="2" id="KW-1185">Reference proteome</keyword>
<evidence type="ECO:0000313" key="2">
    <source>
        <dbReference type="Proteomes" id="UP000499080"/>
    </source>
</evidence>
<evidence type="ECO:0000313" key="1">
    <source>
        <dbReference type="EMBL" id="GBN50474.1"/>
    </source>
</evidence>
<sequence>MKFKRGVPSKIKMQFSLLLVIREERLKKKTPKEKKFDLSVWSDTPSLHGIGSLLRWFASGPGGQGSRENWSVHWQLCWIHLSGRYPFSAWDRPSPPLVRIGTRCSRKPGNFVVQKNWSVHWQLRWILIWELWVDHHIRAGLCYAWALAQSSGNFVVRKNLVRSLAAPLVPHSGIMGRSPHPHWSMFCVGACPKFFN</sequence>
<name>A0A4Y2PGM5_ARAVE</name>
<comment type="caution">
    <text evidence="1">The sequence shown here is derived from an EMBL/GenBank/DDBJ whole genome shotgun (WGS) entry which is preliminary data.</text>
</comment>
<organism evidence="1 2">
    <name type="scientific">Araneus ventricosus</name>
    <name type="common">Orbweaver spider</name>
    <name type="synonym">Epeira ventricosa</name>
    <dbReference type="NCBI Taxonomy" id="182803"/>
    <lineage>
        <taxon>Eukaryota</taxon>
        <taxon>Metazoa</taxon>
        <taxon>Ecdysozoa</taxon>
        <taxon>Arthropoda</taxon>
        <taxon>Chelicerata</taxon>
        <taxon>Arachnida</taxon>
        <taxon>Araneae</taxon>
        <taxon>Araneomorphae</taxon>
        <taxon>Entelegynae</taxon>
        <taxon>Araneoidea</taxon>
        <taxon>Araneidae</taxon>
        <taxon>Araneus</taxon>
    </lineage>
</organism>
<dbReference type="AlphaFoldDB" id="A0A4Y2PGM5"/>
<dbReference type="Proteomes" id="UP000499080">
    <property type="component" value="Unassembled WGS sequence"/>
</dbReference>
<accession>A0A4Y2PGM5</accession>
<gene>
    <name evidence="1" type="ORF">AVEN_139679_1</name>
</gene>
<dbReference type="EMBL" id="BGPR01011274">
    <property type="protein sequence ID" value="GBN50474.1"/>
    <property type="molecule type" value="Genomic_DNA"/>
</dbReference>